<evidence type="ECO:0000256" key="2">
    <source>
        <dbReference type="ARBA" id="ARBA00004496"/>
    </source>
</evidence>
<feature type="region of interest" description="Disordered" evidence="10">
    <location>
        <begin position="20"/>
        <end position="149"/>
    </location>
</feature>
<dbReference type="Proteomes" id="UP000250043">
    <property type="component" value="Unassembled WGS sequence"/>
</dbReference>
<dbReference type="PANTHER" id="PTHR31169">
    <property type="entry name" value="OS05G0300700 PROTEIN"/>
    <property type="match status" value="1"/>
</dbReference>
<feature type="compositionally biased region" description="Low complexity" evidence="10">
    <location>
        <begin position="594"/>
        <end position="604"/>
    </location>
</feature>
<evidence type="ECO:0000256" key="5">
    <source>
        <dbReference type="ARBA" id="ARBA00022553"/>
    </source>
</evidence>
<reference evidence="12 13" key="1">
    <citation type="submission" date="2016-07" db="EMBL/GenBank/DDBJ databases">
        <title>Draft genome of the white-rot fungus Obba rivulosa 3A-2.</title>
        <authorList>
            <consortium name="DOE Joint Genome Institute"/>
            <person name="Miettinen O."/>
            <person name="Riley R."/>
            <person name="Acob R."/>
            <person name="Barry K."/>
            <person name="Cullen D."/>
            <person name="De Vries R."/>
            <person name="Hainaut M."/>
            <person name="Hatakka A."/>
            <person name="Henrissat B."/>
            <person name="Hilden K."/>
            <person name="Kuo R."/>
            <person name="Labutti K."/>
            <person name="Lipzen A."/>
            <person name="Makela M.R."/>
            <person name="Sandor L."/>
            <person name="Spatafora J.W."/>
            <person name="Grigoriev I.V."/>
            <person name="Hibbett D.S."/>
        </authorList>
    </citation>
    <scope>NUCLEOTIDE SEQUENCE [LARGE SCALE GENOMIC DNA]</scope>
    <source>
        <strain evidence="12 13">3A-2</strain>
    </source>
</reference>
<feature type="compositionally biased region" description="Low complexity" evidence="10">
    <location>
        <begin position="903"/>
        <end position="912"/>
    </location>
</feature>
<keyword evidence="4" id="KW-1017">Isopeptide bond</keyword>
<keyword evidence="13" id="KW-1185">Reference proteome</keyword>
<dbReference type="GO" id="GO:0006355">
    <property type="term" value="P:regulation of DNA-templated transcription"/>
    <property type="evidence" value="ECO:0007669"/>
    <property type="project" value="InterPro"/>
</dbReference>
<feature type="compositionally biased region" description="Polar residues" evidence="10">
    <location>
        <begin position="618"/>
        <end position="632"/>
    </location>
</feature>
<evidence type="ECO:0000256" key="1">
    <source>
        <dbReference type="ARBA" id="ARBA00004123"/>
    </source>
</evidence>
<dbReference type="PANTHER" id="PTHR31169:SF8">
    <property type="entry name" value="ZINC-FINGER DOMAIN OF MONOAMINE-OXIDASE A REPRESSOR R1 PROTEIN"/>
    <property type="match status" value="1"/>
</dbReference>
<name>A0A8E2AV09_9APHY</name>
<feature type="region of interest" description="Disordered" evidence="10">
    <location>
        <begin position="992"/>
        <end position="1015"/>
    </location>
</feature>
<feature type="domain" description="Zinc-finger" evidence="11">
    <location>
        <begin position="788"/>
        <end position="862"/>
    </location>
</feature>
<comment type="subcellular location">
    <subcellularLocation>
        <location evidence="2">Cytoplasm</location>
    </subcellularLocation>
    <subcellularLocation>
        <location evidence="1">Nucleus</location>
    </subcellularLocation>
</comment>
<evidence type="ECO:0000313" key="12">
    <source>
        <dbReference type="EMBL" id="OCH88835.1"/>
    </source>
</evidence>
<evidence type="ECO:0000313" key="13">
    <source>
        <dbReference type="Proteomes" id="UP000250043"/>
    </source>
</evidence>
<dbReference type="Pfam" id="PF10497">
    <property type="entry name" value="zf-4CXXC_R1"/>
    <property type="match status" value="1"/>
</dbReference>
<feature type="compositionally biased region" description="Acidic residues" evidence="10">
    <location>
        <begin position="82"/>
        <end position="93"/>
    </location>
</feature>
<feature type="region of interest" description="Disordered" evidence="10">
    <location>
        <begin position="1035"/>
        <end position="1083"/>
    </location>
</feature>
<protein>
    <recommendedName>
        <fullName evidence="11">Zinc-finger domain-containing protein</fullName>
    </recommendedName>
</protein>
<evidence type="ECO:0000256" key="4">
    <source>
        <dbReference type="ARBA" id="ARBA00022499"/>
    </source>
</evidence>
<feature type="region of interest" description="Disordered" evidence="10">
    <location>
        <begin position="887"/>
        <end position="925"/>
    </location>
</feature>
<keyword evidence="3" id="KW-0963">Cytoplasm</keyword>
<evidence type="ECO:0000256" key="3">
    <source>
        <dbReference type="ARBA" id="ARBA00022490"/>
    </source>
</evidence>
<dbReference type="GO" id="GO:0005737">
    <property type="term" value="C:cytoplasm"/>
    <property type="evidence" value="ECO:0007669"/>
    <property type="project" value="UniProtKB-SubCell"/>
</dbReference>
<feature type="compositionally biased region" description="Low complexity" evidence="10">
    <location>
        <begin position="20"/>
        <end position="42"/>
    </location>
</feature>
<organism evidence="12 13">
    <name type="scientific">Obba rivulosa</name>
    <dbReference type="NCBI Taxonomy" id="1052685"/>
    <lineage>
        <taxon>Eukaryota</taxon>
        <taxon>Fungi</taxon>
        <taxon>Dikarya</taxon>
        <taxon>Basidiomycota</taxon>
        <taxon>Agaricomycotina</taxon>
        <taxon>Agaricomycetes</taxon>
        <taxon>Polyporales</taxon>
        <taxon>Gelatoporiaceae</taxon>
        <taxon>Obba</taxon>
    </lineage>
</organism>
<evidence type="ECO:0000256" key="6">
    <source>
        <dbReference type="ARBA" id="ARBA00022843"/>
    </source>
</evidence>
<evidence type="ECO:0000256" key="8">
    <source>
        <dbReference type="ARBA" id="ARBA00023163"/>
    </source>
</evidence>
<dbReference type="GO" id="GO:0005634">
    <property type="term" value="C:nucleus"/>
    <property type="evidence" value="ECO:0007669"/>
    <property type="project" value="UniProtKB-SubCell"/>
</dbReference>
<feature type="region of interest" description="Disordered" evidence="10">
    <location>
        <begin position="685"/>
        <end position="760"/>
    </location>
</feature>
<keyword evidence="7" id="KW-0805">Transcription regulation</keyword>
<evidence type="ECO:0000256" key="9">
    <source>
        <dbReference type="ARBA" id="ARBA00023242"/>
    </source>
</evidence>
<dbReference type="AlphaFoldDB" id="A0A8E2AV09"/>
<keyword evidence="6" id="KW-0832">Ubl conjugation</keyword>
<feature type="region of interest" description="Disordered" evidence="10">
    <location>
        <begin position="588"/>
        <end position="669"/>
    </location>
</feature>
<feature type="compositionally biased region" description="Polar residues" evidence="10">
    <location>
        <begin position="439"/>
        <end position="451"/>
    </location>
</feature>
<evidence type="ECO:0000259" key="11">
    <source>
        <dbReference type="Pfam" id="PF10497"/>
    </source>
</evidence>
<proteinExistence type="predicted"/>
<keyword evidence="8" id="KW-0804">Transcription</keyword>
<dbReference type="InterPro" id="IPR040221">
    <property type="entry name" value="CDCA7/CDA7L"/>
</dbReference>
<keyword evidence="9" id="KW-0539">Nucleus</keyword>
<evidence type="ECO:0000256" key="7">
    <source>
        <dbReference type="ARBA" id="ARBA00023015"/>
    </source>
</evidence>
<keyword evidence="5" id="KW-0597">Phosphoprotein</keyword>
<accession>A0A8E2AV09</accession>
<dbReference type="EMBL" id="KV722442">
    <property type="protein sequence ID" value="OCH88835.1"/>
    <property type="molecule type" value="Genomic_DNA"/>
</dbReference>
<feature type="region of interest" description="Disordered" evidence="10">
    <location>
        <begin position="285"/>
        <end position="326"/>
    </location>
</feature>
<dbReference type="OrthoDB" id="2758530at2759"/>
<dbReference type="InterPro" id="IPR018866">
    <property type="entry name" value="Znf-4CXXC_R1"/>
</dbReference>
<evidence type="ECO:0000256" key="10">
    <source>
        <dbReference type="SAM" id="MobiDB-lite"/>
    </source>
</evidence>
<gene>
    <name evidence="12" type="ORF">OBBRIDRAFT_794858</name>
</gene>
<feature type="region of interest" description="Disordered" evidence="10">
    <location>
        <begin position="412"/>
        <end position="451"/>
    </location>
</feature>
<sequence length="1134" mass="123298">MASFFSELANWDGRLRQPVQQPLSLPFSSPSSSHQTSTKSPTAMPPLPQSTRPSIKPGEPGPSSTAHRKSSEKNREPLFIPDDSDMSLESSDEEGARHRAFESRPSSPVAHVRSQLRLFVDTAADGGGISRDERNTSPAQDDSPLFTPRAKSTQLFSDIQLDITSSFAIEQTSIELSADNTRTQLSEKSAPARTFETFYELSSSPLSECPLSTAPNSPIHKTKRRRSVLQFVDVPPFPAGLSRNDYPLASEVLPAIQREFEDFPLSRRVKHNHVPAFPDDDYVGPQCSLPLSMPPPSASAERRPKPKKRKLSQPAKTLPQKKQKLSVPPYKLDCDAVIDAYFPPYEVDIDDTEIPPTPPPTSLRVYFRHVFSNISEIPSRSAITPVRHQLRAFTDEADAQDTEMLQYPSAYDMDGLSNADAEGEPDPDMFSPTPGITPDSLNVSASPPLASRTSSPPCNFAAFRAAHATHAHAHPSLDEYAQISLRGGLHDPAPALVTDGRRDGEDGHVGVHTEFGMHEESFLHGPAFGLDESLSNLGGLIPPWMYCEPTEMAAAKTTQLGAGIHTDAEDIDIRIGDQMDTMECFGDGTIDPSLLGGPEQLQEGPELEPDPTPAHAQPLSSTPSLEQLPQKTVRTKFVSRTAEEANAAAGPSRLHQIASKPHPPRQSAPWSLMDMEDMEEHIVEVDADDDSDYQPGGKGDGKGKGKGSTGARVKTNRSESVKDAMVSGKRTRRPSRRMRDARVTSESEASGLSDASDDNAEFNVSEVAHKSMSKPKKKEEQLLAPMVEMTSCHHCRRTTAHDKMRCTEIREDGSLCGMRYCVICILKRYPDIRFESYPRQFTCPKCRNTCNCTVCSRKRGEEYVPCPRTRVQLPDYLVGSIKTSASFASQPSKKTPAPPPRADAPASEKPAQPQAPPSPDPVSVSTITADWTAGVSWGTIYSPLGTQPIGKGVVSAARTIIVHTVGAALPKPAHAAPPPPPRHPRRTRQYIGEPQPQWRITPKEREQSPPRTGRAYIGNRSALFQGYLPLASLYPPDDVPDSDGLGQLPGSDGLDPEGGRVSGGEASFEEDPDRSDPVSPPKKREMAFVIADALLAAQEALPALQFAREPADAEVSALQFAQEPVGAAVAASKT</sequence>